<keyword evidence="6" id="KW-1185">Reference proteome</keyword>
<protein>
    <submittedName>
        <fullName evidence="5">Class I SAM-dependent methyltransferase</fullName>
    </submittedName>
</protein>
<evidence type="ECO:0000256" key="3">
    <source>
        <dbReference type="ARBA" id="ARBA00022691"/>
    </source>
</evidence>
<dbReference type="RefSeq" id="WP_260900462.1">
    <property type="nucleotide sequence ID" value="NZ_JAOCZP010000001.1"/>
</dbReference>
<evidence type="ECO:0000313" key="5">
    <source>
        <dbReference type="EMBL" id="MCT7374108.1"/>
    </source>
</evidence>
<dbReference type="GO" id="GO:0008168">
    <property type="term" value="F:methyltransferase activity"/>
    <property type="evidence" value="ECO:0007669"/>
    <property type="project" value="UniProtKB-KW"/>
</dbReference>
<keyword evidence="2" id="KW-0808">Transferase</keyword>
<name>A0ABT2LI13_9HYPH</name>
<evidence type="ECO:0000313" key="6">
    <source>
        <dbReference type="Proteomes" id="UP001320831"/>
    </source>
</evidence>
<dbReference type="CDD" id="cd02440">
    <property type="entry name" value="AdoMet_MTases"/>
    <property type="match status" value="1"/>
</dbReference>
<dbReference type="InterPro" id="IPR029063">
    <property type="entry name" value="SAM-dependent_MTases_sf"/>
</dbReference>
<evidence type="ECO:0000256" key="2">
    <source>
        <dbReference type="ARBA" id="ARBA00022679"/>
    </source>
</evidence>
<sequence>MSDIAKREDKWSAGDAYEPYVGRWSRLVAAEFVDWLDAAKGARWLEVGCGTGALTETILDRAAPQRVVGVDPSEAFLDFARSRLDDRRIELRSGDARALPVENGAFDIAVAGLVLNFVPEPAKAVFEMKRALRPGGIVAVYVWDYAGEMQLMRRFWEAAAALDDAARELDEGRRFPICKPEALRALFAEAGVDDIDGRAIDVPTVFSDFDDYWSPFLGGQGPAPGYCVSLSESKREALREKLRAELPTSPDGSIHLKARAFAIRGVQPA</sequence>
<keyword evidence="3" id="KW-0949">S-adenosyl-L-methionine</keyword>
<keyword evidence="1 5" id="KW-0489">Methyltransferase</keyword>
<dbReference type="Gene3D" id="3.40.50.150">
    <property type="entry name" value="Vaccinia Virus protein VP39"/>
    <property type="match status" value="1"/>
</dbReference>
<reference evidence="5 6" key="1">
    <citation type="submission" date="2022-09" db="EMBL/GenBank/DDBJ databases">
        <title>Chelativorans salina sp. nov., a novel slightly halophilic bacterium isolated from a saline lake sediment enrichment.</title>
        <authorList>
            <person name="Gao L."/>
            <person name="Fang B.-Z."/>
            <person name="Li W.-J."/>
        </authorList>
    </citation>
    <scope>NUCLEOTIDE SEQUENCE [LARGE SCALE GENOMIC DNA]</scope>
    <source>
        <strain evidence="5 6">EGI FJ00035</strain>
    </source>
</reference>
<dbReference type="Proteomes" id="UP001320831">
    <property type="component" value="Unassembled WGS sequence"/>
</dbReference>
<dbReference type="EMBL" id="JAOCZP010000001">
    <property type="protein sequence ID" value="MCT7374108.1"/>
    <property type="molecule type" value="Genomic_DNA"/>
</dbReference>
<evidence type="ECO:0000259" key="4">
    <source>
        <dbReference type="Pfam" id="PF08241"/>
    </source>
</evidence>
<dbReference type="GO" id="GO:0032259">
    <property type="term" value="P:methylation"/>
    <property type="evidence" value="ECO:0007669"/>
    <property type="project" value="UniProtKB-KW"/>
</dbReference>
<comment type="caution">
    <text evidence="5">The sequence shown here is derived from an EMBL/GenBank/DDBJ whole genome shotgun (WGS) entry which is preliminary data.</text>
</comment>
<dbReference type="PANTHER" id="PTHR43464:SF19">
    <property type="entry name" value="UBIQUINONE BIOSYNTHESIS O-METHYLTRANSFERASE, MITOCHONDRIAL"/>
    <property type="match status" value="1"/>
</dbReference>
<organism evidence="5 6">
    <name type="scientific">Chelativorans salis</name>
    <dbReference type="NCBI Taxonomy" id="2978478"/>
    <lineage>
        <taxon>Bacteria</taxon>
        <taxon>Pseudomonadati</taxon>
        <taxon>Pseudomonadota</taxon>
        <taxon>Alphaproteobacteria</taxon>
        <taxon>Hyphomicrobiales</taxon>
        <taxon>Phyllobacteriaceae</taxon>
        <taxon>Chelativorans</taxon>
    </lineage>
</organism>
<feature type="domain" description="Methyltransferase type 11" evidence="4">
    <location>
        <begin position="45"/>
        <end position="139"/>
    </location>
</feature>
<evidence type="ECO:0000256" key="1">
    <source>
        <dbReference type="ARBA" id="ARBA00022603"/>
    </source>
</evidence>
<dbReference type="InterPro" id="IPR013216">
    <property type="entry name" value="Methyltransf_11"/>
</dbReference>
<accession>A0ABT2LI13</accession>
<dbReference type="SUPFAM" id="SSF53335">
    <property type="entry name" value="S-adenosyl-L-methionine-dependent methyltransferases"/>
    <property type="match status" value="1"/>
</dbReference>
<proteinExistence type="predicted"/>
<dbReference type="Pfam" id="PF08241">
    <property type="entry name" value="Methyltransf_11"/>
    <property type="match status" value="1"/>
</dbReference>
<dbReference type="PANTHER" id="PTHR43464">
    <property type="entry name" value="METHYLTRANSFERASE"/>
    <property type="match status" value="1"/>
</dbReference>
<gene>
    <name evidence="5" type="ORF">N5A92_03570</name>
</gene>